<name>A0A7M1R457_9ACTO</name>
<evidence type="ECO:0000256" key="2">
    <source>
        <dbReference type="ARBA" id="ARBA00022679"/>
    </source>
</evidence>
<keyword evidence="1" id="KW-0328">Glycosyltransferase</keyword>
<evidence type="ECO:0000256" key="1">
    <source>
        <dbReference type="ARBA" id="ARBA00022676"/>
    </source>
</evidence>
<dbReference type="GO" id="GO:0016757">
    <property type="term" value="F:glycosyltransferase activity"/>
    <property type="evidence" value="ECO:0007669"/>
    <property type="project" value="UniProtKB-KW"/>
</dbReference>
<dbReference type="InterPro" id="IPR029044">
    <property type="entry name" value="Nucleotide-diphossugar_trans"/>
</dbReference>
<dbReference type="PANTHER" id="PTHR22916:SF51">
    <property type="entry name" value="GLYCOSYLTRANSFERASE EPSH-RELATED"/>
    <property type="match status" value="1"/>
</dbReference>
<proteinExistence type="predicted"/>
<organism evidence="4 5">
    <name type="scientific">Trueperella pecoris</name>
    <dbReference type="NCBI Taxonomy" id="2733571"/>
    <lineage>
        <taxon>Bacteria</taxon>
        <taxon>Bacillati</taxon>
        <taxon>Actinomycetota</taxon>
        <taxon>Actinomycetes</taxon>
        <taxon>Actinomycetales</taxon>
        <taxon>Actinomycetaceae</taxon>
        <taxon>Trueperella</taxon>
    </lineage>
</organism>
<dbReference type="RefSeq" id="WP_197554680.1">
    <property type="nucleotide sequence ID" value="NZ_CP063212.1"/>
</dbReference>
<sequence>MTFISIIIPVYNAEDFLDSCVASVKAQSWQDWEVILVDDGSSDSSPTMCDDYARDDDRIKVIHQANAGTSAARNTGIAAATGHYVTFMDNDDWWIGVDCLETIASSLRERPVDLLCHMSCSSNYDGTEITDAEPTDLAQKVASLRTRDAIRFLVDSAMITSAVWTKIVRRGLLDDHMVFPAGMRNEDTDWSAKVIAACESVGWIDKRFYAYRQGHSYAQTSHRLSQSSVDDLQRILEHHAASACALPLEKAHAVRAFLAYPFVVWVGQASALGLFKNSPQRAEALRRLAPLLQAANRVPVRQVRWVARIGGIRVASFLLGLAFKKKYPQHRASGA</sequence>
<dbReference type="InterPro" id="IPR001173">
    <property type="entry name" value="Glyco_trans_2-like"/>
</dbReference>
<dbReference type="Proteomes" id="UP000594961">
    <property type="component" value="Chromosome"/>
</dbReference>
<dbReference type="PANTHER" id="PTHR22916">
    <property type="entry name" value="GLYCOSYLTRANSFERASE"/>
    <property type="match status" value="1"/>
</dbReference>
<evidence type="ECO:0000259" key="3">
    <source>
        <dbReference type="Pfam" id="PF00535"/>
    </source>
</evidence>
<dbReference type="EMBL" id="CP063212">
    <property type="protein sequence ID" value="QOR48297.1"/>
    <property type="molecule type" value="Genomic_DNA"/>
</dbReference>
<protein>
    <submittedName>
        <fullName evidence="4">Glycosyltransferase</fullName>
    </submittedName>
</protein>
<dbReference type="Pfam" id="PF00535">
    <property type="entry name" value="Glycos_transf_2"/>
    <property type="match status" value="1"/>
</dbReference>
<evidence type="ECO:0000313" key="5">
    <source>
        <dbReference type="Proteomes" id="UP000594961"/>
    </source>
</evidence>
<evidence type="ECO:0000313" key="4">
    <source>
        <dbReference type="EMBL" id="QOR48297.1"/>
    </source>
</evidence>
<dbReference type="CDD" id="cd00761">
    <property type="entry name" value="Glyco_tranf_GTA_type"/>
    <property type="match status" value="1"/>
</dbReference>
<keyword evidence="2 4" id="KW-0808">Transferase</keyword>
<reference evidence="4 5" key="1">
    <citation type="submission" date="2020-10" db="EMBL/GenBank/DDBJ databases">
        <title>Trueperella pecoris sp. nov. isolated from bovine and porcine specimens.</title>
        <authorList>
            <person name="Schoenecker L."/>
            <person name="Schnydrig P."/>
            <person name="Brodard I."/>
            <person name="Thomann A."/>
            <person name="Hemphill A."/>
            <person name="Rodriguez-Campos S."/>
            <person name="Perreten V."/>
            <person name="Jores J."/>
            <person name="Kittl S."/>
        </authorList>
    </citation>
    <scope>NUCLEOTIDE SEQUENCE [LARGE SCALE GENOMIC DNA]</scope>
    <source>
        <strain evidence="4 5">19OD0592</strain>
    </source>
</reference>
<dbReference type="Gene3D" id="3.90.550.10">
    <property type="entry name" value="Spore Coat Polysaccharide Biosynthesis Protein SpsA, Chain A"/>
    <property type="match status" value="1"/>
</dbReference>
<accession>A0A7M1R457</accession>
<dbReference type="AlphaFoldDB" id="A0A7M1R457"/>
<gene>
    <name evidence="4" type="ORF">INS90_03175</name>
</gene>
<dbReference type="SUPFAM" id="SSF53448">
    <property type="entry name" value="Nucleotide-diphospho-sugar transferases"/>
    <property type="match status" value="1"/>
</dbReference>
<feature type="domain" description="Glycosyltransferase 2-like" evidence="3">
    <location>
        <begin position="5"/>
        <end position="134"/>
    </location>
</feature>